<keyword evidence="2" id="KW-0238">DNA-binding</keyword>
<dbReference type="SUPFAM" id="SSF46785">
    <property type="entry name" value="Winged helix' DNA-binding domain"/>
    <property type="match status" value="1"/>
</dbReference>
<accession>A0A4Q9DJL9</accession>
<evidence type="ECO:0000256" key="2">
    <source>
        <dbReference type="ARBA" id="ARBA00023125"/>
    </source>
</evidence>
<dbReference type="PANTHER" id="PTHR42756">
    <property type="entry name" value="TRANSCRIPTIONAL REGULATOR, MARR"/>
    <property type="match status" value="1"/>
</dbReference>
<dbReference type="GO" id="GO:0003677">
    <property type="term" value="F:DNA binding"/>
    <property type="evidence" value="ECO:0007669"/>
    <property type="project" value="UniProtKB-KW"/>
</dbReference>
<keyword evidence="6" id="KW-1185">Reference proteome</keyword>
<evidence type="ECO:0000259" key="4">
    <source>
        <dbReference type="PROSITE" id="PS50995"/>
    </source>
</evidence>
<organism evidence="5 6">
    <name type="scientific">Paenibacillus thalictri</name>
    <dbReference type="NCBI Taxonomy" id="2527873"/>
    <lineage>
        <taxon>Bacteria</taxon>
        <taxon>Bacillati</taxon>
        <taxon>Bacillota</taxon>
        <taxon>Bacilli</taxon>
        <taxon>Bacillales</taxon>
        <taxon>Paenibacillaceae</taxon>
        <taxon>Paenibacillus</taxon>
    </lineage>
</organism>
<dbReference type="AlphaFoldDB" id="A0A4Q9DJL9"/>
<dbReference type="OrthoDB" id="2314798at2"/>
<evidence type="ECO:0000256" key="3">
    <source>
        <dbReference type="ARBA" id="ARBA00023163"/>
    </source>
</evidence>
<dbReference type="SMART" id="SM00347">
    <property type="entry name" value="HTH_MARR"/>
    <property type="match status" value="1"/>
</dbReference>
<dbReference type="InterPro" id="IPR000835">
    <property type="entry name" value="HTH_MarR-typ"/>
</dbReference>
<feature type="domain" description="HTH marR-type" evidence="4">
    <location>
        <begin position="4"/>
        <end position="142"/>
    </location>
</feature>
<sequence length="144" mass="16925">METKEIVFRQLTAVIASAHQLHYEMLKDVPLDDLTPLQYEIMEFLWVKQPQTLSQISECKGISMPNTSREIKRLSELGFCQKLEDREDRRKQHIHLTELGEKRMSAVFDHMREHFYRRIRGIPEDKLGEVSAAMALLESTILRV</sequence>
<dbReference type="RefSeq" id="WP_131016270.1">
    <property type="nucleotide sequence ID" value="NZ_SIRE01000019.1"/>
</dbReference>
<keyword evidence="1" id="KW-0805">Transcription regulation</keyword>
<evidence type="ECO:0000313" key="5">
    <source>
        <dbReference type="EMBL" id="TBL74534.1"/>
    </source>
</evidence>
<reference evidence="5 6" key="1">
    <citation type="submission" date="2019-02" db="EMBL/GenBank/DDBJ databases">
        <title>Paenibacillus sp. nov., isolated from surface-sterilized tissue of Thalictrum simplex L.</title>
        <authorList>
            <person name="Tuo L."/>
        </authorList>
    </citation>
    <scope>NUCLEOTIDE SEQUENCE [LARGE SCALE GENOMIC DNA]</scope>
    <source>
        <strain evidence="5 6">N2SHLJ1</strain>
    </source>
</reference>
<name>A0A4Q9DJL9_9BACL</name>
<comment type="caution">
    <text evidence="5">The sequence shown here is derived from an EMBL/GenBank/DDBJ whole genome shotgun (WGS) entry which is preliminary data.</text>
</comment>
<dbReference type="EMBL" id="SIRE01000019">
    <property type="protein sequence ID" value="TBL74534.1"/>
    <property type="molecule type" value="Genomic_DNA"/>
</dbReference>
<gene>
    <name evidence="5" type="ORF">EYB31_24740</name>
</gene>
<dbReference type="PANTHER" id="PTHR42756:SF1">
    <property type="entry name" value="TRANSCRIPTIONAL REPRESSOR OF EMRAB OPERON"/>
    <property type="match status" value="1"/>
</dbReference>
<dbReference type="Gene3D" id="1.10.10.10">
    <property type="entry name" value="Winged helix-like DNA-binding domain superfamily/Winged helix DNA-binding domain"/>
    <property type="match status" value="1"/>
</dbReference>
<dbReference type="InterPro" id="IPR036388">
    <property type="entry name" value="WH-like_DNA-bd_sf"/>
</dbReference>
<dbReference type="PROSITE" id="PS50995">
    <property type="entry name" value="HTH_MARR_2"/>
    <property type="match status" value="1"/>
</dbReference>
<proteinExistence type="predicted"/>
<dbReference type="Pfam" id="PF01047">
    <property type="entry name" value="MarR"/>
    <property type="match status" value="1"/>
</dbReference>
<protein>
    <submittedName>
        <fullName evidence="5">MarR family transcriptional regulator</fullName>
    </submittedName>
</protein>
<dbReference type="GO" id="GO:0003700">
    <property type="term" value="F:DNA-binding transcription factor activity"/>
    <property type="evidence" value="ECO:0007669"/>
    <property type="project" value="InterPro"/>
</dbReference>
<dbReference type="Proteomes" id="UP000293142">
    <property type="component" value="Unassembled WGS sequence"/>
</dbReference>
<keyword evidence="3" id="KW-0804">Transcription</keyword>
<evidence type="ECO:0000313" key="6">
    <source>
        <dbReference type="Proteomes" id="UP000293142"/>
    </source>
</evidence>
<dbReference type="InterPro" id="IPR036390">
    <property type="entry name" value="WH_DNA-bd_sf"/>
</dbReference>
<evidence type="ECO:0000256" key="1">
    <source>
        <dbReference type="ARBA" id="ARBA00023015"/>
    </source>
</evidence>